<sequence length="683" mass="77941">MVRDDLADAGHANFETKTLESDDEMEWEEVDVLQDDPKDSGLPTQNVEVILEQSTQKQKKRVGGDPVQRKLRLEAHKTHTVALLASFSLRNRWINDPLLHARLLSLTPLPLQMSFSMIHKKTEPDASRRTRLFQTACFKLTEWWQSFFHVIKGKGMRSRTFLEVETQRIQNEKQSIADLKGKGKVRTANSEEPPWSDRVRSAKSLMKHALLQKGSADTSALLFTALCRALDVPARLVVSLQSVPWSSKSETLKTDVGASPLHNGGTQDEVIVRKKRSRPRDRNARVVLPRASSTEPPLEGWPPVIWTEVFSRPEGRWIPIDPIRYLVDKKKLFEPPANCRVNRMMYVVAFEEDGYARDVTLRYAKEFAAKTAKARALTKRGQSEWWQRIISMLTRPYRLHRDDVEDGELESLQYIEGMPTSINGFKDHPIYALERHLRRDEIIHPMKEIGIFRGEPVYSRSSVQRVRTAETWIREGKVIREGQQPLKRIVKRAHTINRKRALELAKTESPEVPTLGVYAEWQTELYVPEPVVDGRIPKNDFGNINLFVSSMLPAGAVHLPFQGISKVAKEIGIDFAPAVTGFEFRKGHANPIISGIVVAEENQELIVSAYWESVQANQEAENLKRRERVLRRWSKLILGLQVRKRLQEEYGGSENKVDEAETPQVSSDTEAHTLRDASLGNTT</sequence>
<accession>G4TH60</accession>
<dbReference type="AlphaFoldDB" id="G4TH60"/>
<dbReference type="SMART" id="SM01030">
    <property type="entry name" value="BHD_1"/>
    <property type="match status" value="1"/>
</dbReference>
<dbReference type="InterPro" id="IPR018325">
    <property type="entry name" value="Rad4/PNGase_transGLS-fold"/>
</dbReference>
<dbReference type="PANTHER" id="PTHR12135">
    <property type="entry name" value="DNA REPAIR PROTEIN XP-C / RAD4"/>
    <property type="match status" value="1"/>
</dbReference>
<comment type="subcellular location">
    <subcellularLocation>
        <location evidence="1">Nucleus</location>
    </subcellularLocation>
</comment>
<dbReference type="FunCoup" id="G4TH60">
    <property type="interactions" value="81"/>
</dbReference>
<keyword evidence="11" id="KW-1185">Reference proteome</keyword>
<dbReference type="STRING" id="1109443.G4TH60"/>
<organism evidence="10 11">
    <name type="scientific">Serendipita indica (strain DSM 11827)</name>
    <name type="common">Root endophyte fungus</name>
    <name type="synonym">Piriformospora indica</name>
    <dbReference type="NCBI Taxonomy" id="1109443"/>
    <lineage>
        <taxon>Eukaryota</taxon>
        <taxon>Fungi</taxon>
        <taxon>Dikarya</taxon>
        <taxon>Basidiomycota</taxon>
        <taxon>Agaricomycotina</taxon>
        <taxon>Agaricomycetes</taxon>
        <taxon>Sebacinales</taxon>
        <taxon>Serendipitaceae</taxon>
        <taxon>Serendipita</taxon>
    </lineage>
</organism>
<evidence type="ECO:0000313" key="10">
    <source>
        <dbReference type="EMBL" id="CCA70644.1"/>
    </source>
</evidence>
<evidence type="ECO:0000256" key="2">
    <source>
        <dbReference type="ARBA" id="ARBA00009525"/>
    </source>
</evidence>
<protein>
    <submittedName>
        <fullName evidence="10">Related to xeroderma pigmentosum group C complementing factor (Homolog to excision repair protein RAD4)</fullName>
    </submittedName>
</protein>
<gene>
    <name evidence="10" type="ORF">PIIN_04580</name>
</gene>
<keyword evidence="3" id="KW-0227">DNA damage</keyword>
<dbReference type="Pfam" id="PF10405">
    <property type="entry name" value="BHD_3"/>
    <property type="match status" value="1"/>
</dbReference>
<evidence type="ECO:0000256" key="5">
    <source>
        <dbReference type="ARBA" id="ARBA00023242"/>
    </source>
</evidence>
<dbReference type="InterPro" id="IPR018326">
    <property type="entry name" value="Rad4_beta-hairpin_dom1"/>
</dbReference>
<dbReference type="Gene3D" id="3.30.60.290">
    <property type="entry name" value="Rad4, beta-hairpin domain BHD2"/>
    <property type="match status" value="1"/>
</dbReference>
<dbReference type="InterPro" id="IPR038765">
    <property type="entry name" value="Papain-like_cys_pep_sf"/>
</dbReference>
<dbReference type="Gene3D" id="3.30.70.2460">
    <property type="entry name" value="Rad4, beta-hairpin domain BHD3"/>
    <property type="match status" value="1"/>
</dbReference>
<dbReference type="EMBL" id="CAFZ01000089">
    <property type="protein sequence ID" value="CCA70644.1"/>
    <property type="molecule type" value="Genomic_DNA"/>
</dbReference>
<dbReference type="HOGENOM" id="CLU_003639_2_1_1"/>
<dbReference type="Pfam" id="PF10403">
    <property type="entry name" value="BHD_1"/>
    <property type="match status" value="1"/>
</dbReference>
<dbReference type="InterPro" id="IPR004583">
    <property type="entry name" value="DNA_repair_Rad4"/>
</dbReference>
<keyword evidence="4" id="KW-0234">DNA repair</keyword>
<reference evidence="10 11" key="1">
    <citation type="journal article" date="2011" name="PLoS Pathog.">
        <title>Endophytic Life Strategies Decoded by Genome and Transcriptome Analyses of the Mutualistic Root Symbiont Piriformospora indica.</title>
        <authorList>
            <person name="Zuccaro A."/>
            <person name="Lahrmann U."/>
            <person name="Guldener U."/>
            <person name="Langen G."/>
            <person name="Pfiffi S."/>
            <person name="Biedenkopf D."/>
            <person name="Wong P."/>
            <person name="Samans B."/>
            <person name="Grimm C."/>
            <person name="Basiewicz M."/>
            <person name="Murat C."/>
            <person name="Martin F."/>
            <person name="Kogel K.H."/>
        </authorList>
    </citation>
    <scope>NUCLEOTIDE SEQUENCE [LARGE SCALE GENOMIC DNA]</scope>
    <source>
        <strain evidence="10 11">DSM 11827</strain>
    </source>
</reference>
<dbReference type="GO" id="GO:0000111">
    <property type="term" value="C:nucleotide-excision repair factor 2 complex"/>
    <property type="evidence" value="ECO:0007669"/>
    <property type="project" value="TreeGrafter"/>
</dbReference>
<dbReference type="SMART" id="SM01031">
    <property type="entry name" value="BHD_2"/>
    <property type="match status" value="1"/>
</dbReference>
<name>G4TH60_SERID</name>
<dbReference type="SUPFAM" id="SSF54001">
    <property type="entry name" value="Cysteine proteinases"/>
    <property type="match status" value="1"/>
</dbReference>
<dbReference type="Proteomes" id="UP000007148">
    <property type="component" value="Unassembled WGS sequence"/>
</dbReference>
<dbReference type="GO" id="GO:0005737">
    <property type="term" value="C:cytoplasm"/>
    <property type="evidence" value="ECO:0007669"/>
    <property type="project" value="TreeGrafter"/>
</dbReference>
<feature type="region of interest" description="Disordered" evidence="6">
    <location>
        <begin position="1"/>
        <end position="26"/>
    </location>
</feature>
<dbReference type="OMA" id="IPEWLMS"/>
<dbReference type="FunFam" id="3.30.70.2460:FF:000001">
    <property type="entry name" value="DNA repair protein Rad4 family"/>
    <property type="match status" value="1"/>
</dbReference>
<dbReference type="InterPro" id="IPR042488">
    <property type="entry name" value="Rad4_BHD3_sf"/>
</dbReference>
<proteinExistence type="inferred from homology"/>
<dbReference type="Pfam" id="PF03835">
    <property type="entry name" value="Rad4"/>
    <property type="match status" value="1"/>
</dbReference>
<dbReference type="OrthoDB" id="300780at2759"/>
<comment type="caution">
    <text evidence="10">The sequence shown here is derived from an EMBL/GenBank/DDBJ whole genome shotgun (WGS) entry which is preliminary data.</text>
</comment>
<dbReference type="GO" id="GO:0003684">
    <property type="term" value="F:damaged DNA binding"/>
    <property type="evidence" value="ECO:0007669"/>
    <property type="project" value="InterPro"/>
</dbReference>
<feature type="domain" description="Rad4 beta-hairpin" evidence="9">
    <location>
        <begin position="536"/>
        <end position="610"/>
    </location>
</feature>
<dbReference type="Pfam" id="PF10404">
    <property type="entry name" value="BHD_2"/>
    <property type="match status" value="1"/>
</dbReference>
<feature type="region of interest" description="Disordered" evidence="6">
    <location>
        <begin position="275"/>
        <end position="297"/>
    </location>
</feature>
<dbReference type="InterPro" id="IPR018328">
    <property type="entry name" value="Rad4_beta-hairpin_dom3"/>
</dbReference>
<feature type="domain" description="Rad4 beta-hairpin" evidence="8">
    <location>
        <begin position="466"/>
        <end position="529"/>
    </location>
</feature>
<evidence type="ECO:0000259" key="8">
    <source>
        <dbReference type="SMART" id="SM01031"/>
    </source>
</evidence>
<feature type="domain" description="Rad4 beta-hairpin" evidence="7">
    <location>
        <begin position="414"/>
        <end position="464"/>
    </location>
</feature>
<evidence type="ECO:0000256" key="4">
    <source>
        <dbReference type="ARBA" id="ARBA00023204"/>
    </source>
</evidence>
<evidence type="ECO:0000313" key="11">
    <source>
        <dbReference type="Proteomes" id="UP000007148"/>
    </source>
</evidence>
<evidence type="ECO:0000256" key="1">
    <source>
        <dbReference type="ARBA" id="ARBA00004123"/>
    </source>
</evidence>
<dbReference type="GO" id="GO:0006289">
    <property type="term" value="P:nucleotide-excision repair"/>
    <property type="evidence" value="ECO:0007669"/>
    <property type="project" value="InterPro"/>
</dbReference>
<evidence type="ECO:0000256" key="6">
    <source>
        <dbReference type="SAM" id="MobiDB-lite"/>
    </source>
</evidence>
<dbReference type="GO" id="GO:0003697">
    <property type="term" value="F:single-stranded DNA binding"/>
    <property type="evidence" value="ECO:0007669"/>
    <property type="project" value="TreeGrafter"/>
</dbReference>
<dbReference type="PANTHER" id="PTHR12135:SF0">
    <property type="entry name" value="DNA REPAIR PROTEIN COMPLEMENTING XP-C CELLS"/>
    <property type="match status" value="1"/>
</dbReference>
<feature type="region of interest" description="Disordered" evidence="6">
    <location>
        <begin position="650"/>
        <end position="683"/>
    </location>
</feature>
<dbReference type="SMART" id="SM01032">
    <property type="entry name" value="BHD_3"/>
    <property type="match status" value="1"/>
</dbReference>
<dbReference type="InParanoid" id="G4TH60"/>
<evidence type="ECO:0000259" key="9">
    <source>
        <dbReference type="SMART" id="SM01032"/>
    </source>
</evidence>
<evidence type="ECO:0000259" key="7">
    <source>
        <dbReference type="SMART" id="SM01030"/>
    </source>
</evidence>
<dbReference type="GO" id="GO:0071942">
    <property type="term" value="C:XPC complex"/>
    <property type="evidence" value="ECO:0007669"/>
    <property type="project" value="TreeGrafter"/>
</dbReference>
<evidence type="ECO:0000256" key="3">
    <source>
        <dbReference type="ARBA" id="ARBA00022763"/>
    </source>
</evidence>
<dbReference type="InterPro" id="IPR018327">
    <property type="entry name" value="BHD_2"/>
</dbReference>
<dbReference type="Gene3D" id="2.20.20.110">
    <property type="entry name" value="Rad4, beta-hairpin domain BHD1"/>
    <property type="match status" value="1"/>
</dbReference>
<dbReference type="InterPro" id="IPR036985">
    <property type="entry name" value="Transglutaminase-like_sf"/>
</dbReference>
<comment type="similarity">
    <text evidence="2">Belongs to the XPC family.</text>
</comment>
<dbReference type="Gene3D" id="3.90.260.10">
    <property type="entry name" value="Transglutaminase-like"/>
    <property type="match status" value="1"/>
</dbReference>
<dbReference type="GO" id="GO:0006298">
    <property type="term" value="P:mismatch repair"/>
    <property type="evidence" value="ECO:0007669"/>
    <property type="project" value="TreeGrafter"/>
</dbReference>
<dbReference type="eggNOG" id="KOG2179">
    <property type="taxonomic scope" value="Eukaryota"/>
</dbReference>
<keyword evidence="5" id="KW-0539">Nucleus</keyword>